<feature type="active site" description="Proton acceptor" evidence="4">
    <location>
        <position position="158"/>
    </location>
</feature>
<keyword evidence="3 4" id="KW-0443">Lipid metabolism</keyword>
<evidence type="ECO:0000313" key="6">
    <source>
        <dbReference type="EMBL" id="SDI40413.1"/>
    </source>
</evidence>
<feature type="short sequence motif" description="DGA/G" evidence="4">
    <location>
        <begin position="158"/>
        <end position="160"/>
    </location>
</feature>
<dbReference type="OrthoDB" id="5290098at2"/>
<keyword evidence="2 4" id="KW-0442">Lipid degradation</keyword>
<sequence>MARKQKPKIGLALGSGGARGWCHIGILRALEDMGVKPDVITGASMGALVAAIYAGGVLDELEEWARKQTARDFFGMLDIRLSSGGLVEGTEILDVIRRLVDVDRIEQLPVPLAIVTTDMASGREVWLTEGDLAEAVRASVALPGVISPFRIGDRWFLDGGLTNPLPVSACRILGAEVVIAANPNGRFDGTFWAEREQQMPMFWKSWSERLRDLPTALSGLFESGTEKDLTPQYIDVISASIDIMTDGIRRAKLAGDPPHVLLDAHLSNLSVLDFHKANEAIEEGRRIVEENAEAIARCARL</sequence>
<evidence type="ECO:0000256" key="1">
    <source>
        <dbReference type="ARBA" id="ARBA00022801"/>
    </source>
</evidence>
<keyword evidence="1 4" id="KW-0378">Hydrolase</keyword>
<evidence type="ECO:0000259" key="5">
    <source>
        <dbReference type="PROSITE" id="PS51635"/>
    </source>
</evidence>
<name>A0A1G8KAJ9_9RHOB</name>
<dbReference type="Gene3D" id="3.40.1090.10">
    <property type="entry name" value="Cytosolic phospholipase A2 catalytic domain"/>
    <property type="match status" value="2"/>
</dbReference>
<dbReference type="Proteomes" id="UP000199340">
    <property type="component" value="Unassembled WGS sequence"/>
</dbReference>
<dbReference type="PROSITE" id="PS51635">
    <property type="entry name" value="PNPLA"/>
    <property type="match status" value="1"/>
</dbReference>
<dbReference type="RefSeq" id="WP_090027913.1">
    <property type="nucleotide sequence ID" value="NZ_FNEB01000002.1"/>
</dbReference>
<evidence type="ECO:0000256" key="3">
    <source>
        <dbReference type="ARBA" id="ARBA00023098"/>
    </source>
</evidence>
<dbReference type="PANTHER" id="PTHR14226">
    <property type="entry name" value="NEUROPATHY TARGET ESTERASE/SWISS CHEESE D.MELANOGASTER"/>
    <property type="match status" value="1"/>
</dbReference>
<feature type="short sequence motif" description="GXSXG" evidence="4">
    <location>
        <begin position="42"/>
        <end position="46"/>
    </location>
</feature>
<proteinExistence type="predicted"/>
<dbReference type="STRING" id="490829.SAMN05421850_102468"/>
<reference evidence="6 7" key="1">
    <citation type="submission" date="2016-10" db="EMBL/GenBank/DDBJ databases">
        <authorList>
            <person name="de Groot N.N."/>
        </authorList>
    </citation>
    <scope>NUCLEOTIDE SEQUENCE [LARGE SCALE GENOMIC DNA]</scope>
    <source>
        <strain evidence="6 7">DSM 28010</strain>
    </source>
</reference>
<evidence type="ECO:0000313" key="7">
    <source>
        <dbReference type="Proteomes" id="UP000199340"/>
    </source>
</evidence>
<organism evidence="6 7">
    <name type="scientific">Lutimaribacter saemankumensis</name>
    <dbReference type="NCBI Taxonomy" id="490829"/>
    <lineage>
        <taxon>Bacteria</taxon>
        <taxon>Pseudomonadati</taxon>
        <taxon>Pseudomonadota</taxon>
        <taxon>Alphaproteobacteria</taxon>
        <taxon>Rhodobacterales</taxon>
        <taxon>Roseobacteraceae</taxon>
        <taxon>Lutimaribacter</taxon>
    </lineage>
</organism>
<comment type="caution">
    <text evidence="4">Lacks conserved residue(s) required for the propagation of feature annotation.</text>
</comment>
<dbReference type="GO" id="GO:0016787">
    <property type="term" value="F:hydrolase activity"/>
    <property type="evidence" value="ECO:0007669"/>
    <property type="project" value="UniProtKB-UniRule"/>
</dbReference>
<dbReference type="PANTHER" id="PTHR14226:SF76">
    <property type="entry name" value="NTE FAMILY PROTEIN RSSA"/>
    <property type="match status" value="1"/>
</dbReference>
<evidence type="ECO:0000256" key="2">
    <source>
        <dbReference type="ARBA" id="ARBA00022963"/>
    </source>
</evidence>
<dbReference type="Pfam" id="PF01734">
    <property type="entry name" value="Patatin"/>
    <property type="match status" value="1"/>
</dbReference>
<keyword evidence="7" id="KW-1185">Reference proteome</keyword>
<dbReference type="SUPFAM" id="SSF52151">
    <property type="entry name" value="FabD/lysophospholipase-like"/>
    <property type="match status" value="1"/>
</dbReference>
<evidence type="ECO:0000256" key="4">
    <source>
        <dbReference type="PROSITE-ProRule" id="PRU01161"/>
    </source>
</evidence>
<feature type="domain" description="PNPLA" evidence="5">
    <location>
        <begin position="11"/>
        <end position="171"/>
    </location>
</feature>
<dbReference type="InterPro" id="IPR050301">
    <property type="entry name" value="NTE"/>
</dbReference>
<feature type="active site" description="Nucleophile" evidence="4">
    <location>
        <position position="44"/>
    </location>
</feature>
<dbReference type="InterPro" id="IPR002641">
    <property type="entry name" value="PNPLA_dom"/>
</dbReference>
<dbReference type="AlphaFoldDB" id="A0A1G8KAJ9"/>
<dbReference type="InterPro" id="IPR016035">
    <property type="entry name" value="Acyl_Trfase/lysoPLipase"/>
</dbReference>
<gene>
    <name evidence="6" type="ORF">SAMN05421850_102468</name>
</gene>
<protein>
    <submittedName>
        <fullName evidence="6">NTE family protein</fullName>
    </submittedName>
</protein>
<dbReference type="EMBL" id="FNEB01000002">
    <property type="protein sequence ID" value="SDI40413.1"/>
    <property type="molecule type" value="Genomic_DNA"/>
</dbReference>
<accession>A0A1G8KAJ9</accession>
<dbReference type="GO" id="GO:0016042">
    <property type="term" value="P:lipid catabolic process"/>
    <property type="evidence" value="ECO:0007669"/>
    <property type="project" value="UniProtKB-UniRule"/>
</dbReference>